<name>A0A6D2IJQ1_9BRAS</name>
<evidence type="ECO:0000259" key="8">
    <source>
        <dbReference type="PROSITE" id="PS50217"/>
    </source>
</evidence>
<dbReference type="Pfam" id="PF00170">
    <property type="entry name" value="bZIP_1"/>
    <property type="match status" value="1"/>
</dbReference>
<keyword evidence="6" id="KW-0175">Coiled coil</keyword>
<dbReference type="AlphaFoldDB" id="A0A6D2IJQ1"/>
<dbReference type="GO" id="GO:0005634">
    <property type="term" value="C:nucleus"/>
    <property type="evidence" value="ECO:0007669"/>
    <property type="project" value="UniProtKB-SubCell"/>
</dbReference>
<evidence type="ECO:0000256" key="6">
    <source>
        <dbReference type="SAM" id="Coils"/>
    </source>
</evidence>
<dbReference type="GO" id="GO:0003700">
    <property type="term" value="F:DNA-binding transcription factor activity"/>
    <property type="evidence" value="ECO:0007669"/>
    <property type="project" value="InterPro"/>
</dbReference>
<protein>
    <recommendedName>
        <fullName evidence="8">BZIP domain-containing protein</fullName>
    </recommendedName>
</protein>
<reference evidence="9" key="1">
    <citation type="submission" date="2020-01" db="EMBL/GenBank/DDBJ databases">
        <authorList>
            <person name="Mishra B."/>
        </authorList>
    </citation>
    <scope>NUCLEOTIDE SEQUENCE [LARGE SCALE GENOMIC DNA]</scope>
</reference>
<feature type="compositionally biased region" description="Polar residues" evidence="7">
    <location>
        <begin position="133"/>
        <end position="142"/>
    </location>
</feature>
<dbReference type="PANTHER" id="PTHR13690:SF148">
    <property type="entry name" value="TRANSCRIPTION FACTOR POSF21-RELATED"/>
    <property type="match status" value="1"/>
</dbReference>
<dbReference type="InterPro" id="IPR004827">
    <property type="entry name" value="bZIP"/>
</dbReference>
<evidence type="ECO:0000256" key="4">
    <source>
        <dbReference type="ARBA" id="ARBA00023163"/>
    </source>
</evidence>
<proteinExistence type="predicted"/>
<evidence type="ECO:0000256" key="3">
    <source>
        <dbReference type="ARBA" id="ARBA00023125"/>
    </source>
</evidence>
<feature type="domain" description="BZIP" evidence="8">
    <location>
        <begin position="198"/>
        <end position="261"/>
    </location>
</feature>
<comment type="subcellular location">
    <subcellularLocation>
        <location evidence="1">Nucleus</location>
    </subcellularLocation>
</comment>
<keyword evidence="4" id="KW-0804">Transcription</keyword>
<comment type="caution">
    <text evidence="9">The sequence shown here is derived from an EMBL/GenBank/DDBJ whole genome shotgun (WGS) entry which is preliminary data.</text>
</comment>
<evidence type="ECO:0000256" key="2">
    <source>
        <dbReference type="ARBA" id="ARBA00023015"/>
    </source>
</evidence>
<evidence type="ECO:0000313" key="9">
    <source>
        <dbReference type="EMBL" id="CAA7027296.1"/>
    </source>
</evidence>
<dbReference type="Gene3D" id="1.20.5.170">
    <property type="match status" value="1"/>
</dbReference>
<dbReference type="PANTHER" id="PTHR13690">
    <property type="entry name" value="TRANSCRIPTION FACTOR POSF21-RELATED"/>
    <property type="match status" value="1"/>
</dbReference>
<dbReference type="Proteomes" id="UP000467841">
    <property type="component" value="Unassembled WGS sequence"/>
</dbReference>
<evidence type="ECO:0000256" key="1">
    <source>
        <dbReference type="ARBA" id="ARBA00004123"/>
    </source>
</evidence>
<feature type="region of interest" description="Disordered" evidence="7">
    <location>
        <begin position="112"/>
        <end position="163"/>
    </location>
</feature>
<dbReference type="EMBL" id="CACVBM020001053">
    <property type="protein sequence ID" value="CAA7027296.1"/>
    <property type="molecule type" value="Genomic_DNA"/>
</dbReference>
<dbReference type="OrthoDB" id="1435597at2759"/>
<keyword evidence="5" id="KW-0539">Nucleus</keyword>
<dbReference type="PROSITE" id="PS50217">
    <property type="entry name" value="BZIP"/>
    <property type="match status" value="1"/>
</dbReference>
<dbReference type="GO" id="GO:0003677">
    <property type="term" value="F:DNA binding"/>
    <property type="evidence" value="ECO:0007669"/>
    <property type="project" value="UniProtKB-KW"/>
</dbReference>
<evidence type="ECO:0000313" key="10">
    <source>
        <dbReference type="Proteomes" id="UP000467841"/>
    </source>
</evidence>
<dbReference type="CDD" id="cd14703">
    <property type="entry name" value="bZIP_plant_RF2"/>
    <property type="match status" value="1"/>
</dbReference>
<dbReference type="InterPro" id="IPR044759">
    <property type="entry name" value="bZIP_RF2"/>
</dbReference>
<feature type="coiled-coil region" evidence="6">
    <location>
        <begin position="223"/>
        <end position="285"/>
    </location>
</feature>
<sequence>MDKEKSPAPGGGLPPPSPSGRSSAFSDSSGPIGHGSDANRLSHDMSRMLDNPPKKIGHRRAHSEILTLPDDLSFDSDLGVVGTAADGASFSDETEEDLMSMYLDLDKFNSSATSSAQVGGGEPSGSGAAWNKGSASNPQNALSGFGERPRVRHQHSQSMDGSMNINPDMLMSGNEDDSVVDAKKSMSATKLAELALIDPKRAKRIWANRQSAARSKERKTRYIFELERKVQTLQTEATTLSAQLTLLQRDTNGLTVENNELKLRLQTMEQQVHLQDELNEALKEEIQHLKVLTGQVAPNGASGMSYGSYGSNQQFYSNNQSMQTILAAKKFQQLQIHSQKQQQQQQQQQFQYQQQQQLQQLLHHRLQQQEQQNGIAEMRKQKPSQGQNES</sequence>
<dbReference type="SUPFAM" id="SSF57959">
    <property type="entry name" value="Leucine zipper domain"/>
    <property type="match status" value="1"/>
</dbReference>
<gene>
    <name evidence="9" type="ORF">MERR_LOCUS14531</name>
</gene>
<evidence type="ECO:0000256" key="7">
    <source>
        <dbReference type="SAM" id="MobiDB-lite"/>
    </source>
</evidence>
<keyword evidence="10" id="KW-1185">Reference proteome</keyword>
<dbReference type="InterPro" id="IPR046347">
    <property type="entry name" value="bZIP_sf"/>
</dbReference>
<organism evidence="9 10">
    <name type="scientific">Microthlaspi erraticum</name>
    <dbReference type="NCBI Taxonomy" id="1685480"/>
    <lineage>
        <taxon>Eukaryota</taxon>
        <taxon>Viridiplantae</taxon>
        <taxon>Streptophyta</taxon>
        <taxon>Embryophyta</taxon>
        <taxon>Tracheophyta</taxon>
        <taxon>Spermatophyta</taxon>
        <taxon>Magnoliopsida</taxon>
        <taxon>eudicotyledons</taxon>
        <taxon>Gunneridae</taxon>
        <taxon>Pentapetalae</taxon>
        <taxon>rosids</taxon>
        <taxon>malvids</taxon>
        <taxon>Brassicales</taxon>
        <taxon>Brassicaceae</taxon>
        <taxon>Coluteocarpeae</taxon>
        <taxon>Microthlaspi</taxon>
    </lineage>
</organism>
<feature type="region of interest" description="Disordered" evidence="7">
    <location>
        <begin position="1"/>
        <end position="68"/>
    </location>
</feature>
<keyword evidence="2" id="KW-0805">Transcription regulation</keyword>
<accession>A0A6D2IJQ1</accession>
<dbReference type="SMART" id="SM00338">
    <property type="entry name" value="BRLZ"/>
    <property type="match status" value="1"/>
</dbReference>
<evidence type="ECO:0000256" key="5">
    <source>
        <dbReference type="ARBA" id="ARBA00023242"/>
    </source>
</evidence>
<feature type="compositionally biased region" description="Low complexity" evidence="7">
    <location>
        <begin position="19"/>
        <end position="31"/>
    </location>
</feature>
<keyword evidence="3" id="KW-0238">DNA-binding</keyword>
<dbReference type="FunFam" id="1.20.5.170:FF:000009">
    <property type="entry name" value="probable transcription factor PosF21"/>
    <property type="match status" value="1"/>
</dbReference>
<feature type="region of interest" description="Disordered" evidence="7">
    <location>
        <begin position="366"/>
        <end position="390"/>
    </location>
</feature>